<sequence length="472" mass="52524">MAFGFLLASVLAAVVVAYILTKFFREPEMPSLPQNPWWGEGEPQAEDTAIRPFTINIPDEDLEDLRLRLALPLRLTPPLEGANFTYGTNSDTLKHIVEYWRKEYHWKEREAKMNELQHFKTQIEGLDIHFVHARPQQTPSNVHEPIPLLLIHGWPGSFVEFLGILPLLTSPGEGSGRVFEVICPSLPGYGFSQAAAKPGLGLQETAQIFLKLMKRLGHSRFYVQGGDWGAGVATQLATLYPQHLRGVHLNMFRPQTTMGKVRQVLGAFLPSGTLMAKEEEGMLYPLLEHAKWLLRESGYFHIQATKPDTLGAALAQSPVGLASYLLEKFSTWTNGANVNKPDGGLLKGFPIALDALLDDICIYWFTNSITSSMRYYAENMSRERAAIDTSNIPSKVPAGLAAFPEEVLLAPRSLMAHKFHDIVTYTRPSAGGHFAAMEQPGILARDFRAFVEAVPFKQAEQGGGVYLDYSPY</sequence>
<evidence type="ECO:0000256" key="1">
    <source>
        <dbReference type="ARBA" id="ARBA00000221"/>
    </source>
</evidence>
<evidence type="ECO:0000256" key="2">
    <source>
        <dbReference type="ARBA" id="ARBA00004111"/>
    </source>
</evidence>
<accession>A0A423SWR8</accession>
<dbReference type="InterPro" id="IPR016292">
    <property type="entry name" value="Epoxide_hydrolase"/>
</dbReference>
<protein>
    <recommendedName>
        <fullName evidence="6">Epoxide hydrolase</fullName>
        <ecNumber evidence="6">3.3.2.9</ecNumber>
    </recommendedName>
</protein>
<dbReference type="InterPro" id="IPR029058">
    <property type="entry name" value="AB_hydrolase_fold"/>
</dbReference>
<evidence type="ECO:0000259" key="8">
    <source>
        <dbReference type="Pfam" id="PF06441"/>
    </source>
</evidence>
<dbReference type="EC" id="3.3.2.9" evidence="6"/>
<proteinExistence type="inferred from homology"/>
<evidence type="ECO:0000256" key="7">
    <source>
        <dbReference type="PIRSR" id="PIRSR001112-1"/>
    </source>
</evidence>
<reference evidence="9 10" key="1">
    <citation type="submission" date="2018-04" db="EMBL/GenBank/DDBJ databases">
        <authorList>
            <person name="Zhang X."/>
            <person name="Yuan J."/>
            <person name="Li F."/>
            <person name="Xiang J."/>
        </authorList>
    </citation>
    <scope>NUCLEOTIDE SEQUENCE [LARGE SCALE GENOMIC DNA]</scope>
    <source>
        <tissue evidence="9">Muscle</tissue>
    </source>
</reference>
<dbReference type="PANTHER" id="PTHR21661:SF35">
    <property type="entry name" value="EPOXIDE HYDROLASE"/>
    <property type="match status" value="1"/>
</dbReference>
<keyword evidence="4 6" id="KW-0058">Aromatic hydrocarbons catabolism</keyword>
<comment type="caution">
    <text evidence="9">The sequence shown here is derived from an EMBL/GenBank/DDBJ whole genome shotgun (WGS) entry which is preliminary data.</text>
</comment>
<comment type="similarity">
    <text evidence="3 6">Belongs to the peptidase S33 family.</text>
</comment>
<dbReference type="GO" id="GO:0005789">
    <property type="term" value="C:endoplasmic reticulum membrane"/>
    <property type="evidence" value="ECO:0007669"/>
    <property type="project" value="UniProtKB-SubCell"/>
</dbReference>
<feature type="domain" description="Epoxide hydrolase N-terminal" evidence="8">
    <location>
        <begin position="50"/>
        <end position="161"/>
    </location>
</feature>
<dbReference type="InterPro" id="IPR000639">
    <property type="entry name" value="Epox_hydrolase-like"/>
</dbReference>
<feature type="active site" description="Proton acceptor" evidence="7">
    <location>
        <position position="433"/>
    </location>
</feature>
<dbReference type="SUPFAM" id="SSF53474">
    <property type="entry name" value="alpha/beta-Hydrolases"/>
    <property type="match status" value="1"/>
</dbReference>
<dbReference type="Proteomes" id="UP000283509">
    <property type="component" value="Unassembled WGS sequence"/>
</dbReference>
<dbReference type="GO" id="GO:0033961">
    <property type="term" value="F:cis-stilbene-oxide hydrolase activity"/>
    <property type="evidence" value="ECO:0007669"/>
    <property type="project" value="UniProtKB-UniRule"/>
</dbReference>
<dbReference type="STRING" id="6689.A0A423SWR8"/>
<dbReference type="PRINTS" id="PR00412">
    <property type="entry name" value="EPOXHYDRLASE"/>
</dbReference>
<keyword evidence="6" id="KW-0472">Membrane</keyword>
<dbReference type="OrthoDB" id="7130006at2759"/>
<feature type="active site" description="Nucleophile" evidence="7">
    <location>
        <position position="227"/>
    </location>
</feature>
<gene>
    <name evidence="9" type="ORF">C7M84_013197</name>
</gene>
<dbReference type="Pfam" id="PF06441">
    <property type="entry name" value="EHN"/>
    <property type="match status" value="1"/>
</dbReference>
<feature type="active site" description="Proton donor" evidence="7">
    <location>
        <position position="376"/>
    </location>
</feature>
<comment type="catalytic activity">
    <reaction evidence="6">
        <text>cis-stilbene oxide + H2O = (1R,2R)-hydrobenzoin</text>
        <dbReference type="Rhea" id="RHEA:23900"/>
        <dbReference type="ChEBI" id="CHEBI:15377"/>
        <dbReference type="ChEBI" id="CHEBI:50004"/>
        <dbReference type="ChEBI" id="CHEBI:50014"/>
        <dbReference type="EC" id="3.3.2.9"/>
    </reaction>
</comment>
<keyword evidence="6" id="KW-0256">Endoplasmic reticulum</keyword>
<keyword evidence="10" id="KW-1185">Reference proteome</keyword>
<dbReference type="AlphaFoldDB" id="A0A423SWR8"/>
<evidence type="ECO:0000313" key="10">
    <source>
        <dbReference type="Proteomes" id="UP000283509"/>
    </source>
</evidence>
<dbReference type="PANTHER" id="PTHR21661">
    <property type="entry name" value="EPOXIDE HYDROLASE 1-RELATED"/>
    <property type="match status" value="1"/>
</dbReference>
<dbReference type="Gene3D" id="3.40.50.1820">
    <property type="entry name" value="alpha/beta hydrolase"/>
    <property type="match status" value="1"/>
</dbReference>
<evidence type="ECO:0000256" key="5">
    <source>
        <dbReference type="ARBA" id="ARBA00022801"/>
    </source>
</evidence>
<evidence type="ECO:0000256" key="6">
    <source>
        <dbReference type="PIRNR" id="PIRNR001112"/>
    </source>
</evidence>
<organism evidence="9 10">
    <name type="scientific">Penaeus vannamei</name>
    <name type="common">Whiteleg shrimp</name>
    <name type="synonym">Litopenaeus vannamei</name>
    <dbReference type="NCBI Taxonomy" id="6689"/>
    <lineage>
        <taxon>Eukaryota</taxon>
        <taxon>Metazoa</taxon>
        <taxon>Ecdysozoa</taxon>
        <taxon>Arthropoda</taxon>
        <taxon>Crustacea</taxon>
        <taxon>Multicrustacea</taxon>
        <taxon>Malacostraca</taxon>
        <taxon>Eumalacostraca</taxon>
        <taxon>Eucarida</taxon>
        <taxon>Decapoda</taxon>
        <taxon>Dendrobranchiata</taxon>
        <taxon>Penaeoidea</taxon>
        <taxon>Penaeidae</taxon>
        <taxon>Penaeus</taxon>
    </lineage>
</organism>
<evidence type="ECO:0000313" key="9">
    <source>
        <dbReference type="EMBL" id="ROT68649.1"/>
    </source>
</evidence>
<evidence type="ECO:0000256" key="3">
    <source>
        <dbReference type="ARBA" id="ARBA00010088"/>
    </source>
</evidence>
<dbReference type="PIRSF" id="PIRSF001112">
    <property type="entry name" value="Epoxide_hydrolase"/>
    <property type="match status" value="1"/>
</dbReference>
<dbReference type="InterPro" id="IPR010497">
    <property type="entry name" value="Epoxide_hydro_N"/>
</dbReference>
<dbReference type="GO" id="GO:0097176">
    <property type="term" value="P:epoxide metabolic process"/>
    <property type="evidence" value="ECO:0007669"/>
    <property type="project" value="TreeGrafter"/>
</dbReference>
<name>A0A423SWR8_PENVA</name>
<keyword evidence="5 6" id="KW-0378">Hydrolase</keyword>
<evidence type="ECO:0000256" key="4">
    <source>
        <dbReference type="ARBA" id="ARBA00022797"/>
    </source>
</evidence>
<comment type="subcellular location">
    <subcellularLocation>
        <location evidence="6">Endoplasmic reticulum membrane</location>
    </subcellularLocation>
    <subcellularLocation>
        <location evidence="2">Microsome membrane</location>
        <topology evidence="2">Single-pass membrane protein</topology>
    </subcellularLocation>
</comment>
<reference evidence="9 10" key="2">
    <citation type="submission" date="2019-01" db="EMBL/GenBank/DDBJ databases">
        <title>The decoding of complex shrimp genome reveals the adaptation for benthos swimmer, frequently molting mechanism and breeding impact on genome.</title>
        <authorList>
            <person name="Sun Y."/>
            <person name="Gao Y."/>
            <person name="Yu Y."/>
        </authorList>
    </citation>
    <scope>NUCLEOTIDE SEQUENCE [LARGE SCALE GENOMIC DNA]</scope>
    <source>
        <tissue evidence="9">Muscle</tissue>
    </source>
</reference>
<dbReference type="EMBL" id="QCYY01002649">
    <property type="protein sequence ID" value="ROT68649.1"/>
    <property type="molecule type" value="Genomic_DNA"/>
</dbReference>
<comment type="catalytic activity">
    <reaction evidence="1 6">
        <text>1-(4-methoxyphenyl)-N-methyl-N-[(3-methyloxetan-3-yl)methyl]methanamine + H2O = 2-{[(4-methoxybenzyl)(methyl)amino]methyl}-2-methylpropane-1,3-diol</text>
        <dbReference type="Rhea" id="RHEA:55764"/>
        <dbReference type="ChEBI" id="CHEBI:15377"/>
        <dbReference type="ChEBI" id="CHEBI:139161"/>
        <dbReference type="ChEBI" id="CHEBI:139164"/>
        <dbReference type="EC" id="3.3.2.9"/>
    </reaction>
</comment>